<protein>
    <submittedName>
        <fullName evidence="1">Uncharacterized protein</fullName>
    </submittedName>
</protein>
<organism evidence="1 2">
    <name type="scientific">Bacillus cereus</name>
    <dbReference type="NCBI Taxonomy" id="1396"/>
    <lineage>
        <taxon>Bacteria</taxon>
        <taxon>Bacillati</taxon>
        <taxon>Bacillota</taxon>
        <taxon>Bacilli</taxon>
        <taxon>Bacillales</taxon>
        <taxon>Bacillaceae</taxon>
        <taxon>Bacillus</taxon>
        <taxon>Bacillus cereus group</taxon>
    </lineage>
</organism>
<dbReference type="EMBL" id="LOMO01000001">
    <property type="protein sequence ID" value="KXY50901.1"/>
    <property type="molecule type" value="Genomic_DNA"/>
</dbReference>
<comment type="caution">
    <text evidence="1">The sequence shown here is derived from an EMBL/GenBank/DDBJ whole genome shotgun (WGS) entry which is preliminary data.</text>
</comment>
<evidence type="ECO:0000313" key="1">
    <source>
        <dbReference type="EMBL" id="KXY50901.1"/>
    </source>
</evidence>
<sequence>MKKSSNMGSSKYEYNPEKFEKDVLNNEERYHEKSQEIKEELSILLKNEPSRMNETFSMMLQSLRELKEEYHL</sequence>
<name>A0A9X0SPN8_BACCE</name>
<dbReference type="RefSeq" id="WP_061662229.1">
    <property type="nucleotide sequence ID" value="NZ_LOMO01000001.1"/>
</dbReference>
<gene>
    <name evidence="1" type="ORF">AT268_30605</name>
</gene>
<accession>A0A9X0SPN8</accession>
<dbReference type="AlphaFoldDB" id="A0A9X0SPN8"/>
<dbReference type="Proteomes" id="UP000075476">
    <property type="component" value="Unassembled WGS sequence"/>
</dbReference>
<reference evidence="1 2" key="1">
    <citation type="submission" date="2015-12" db="EMBL/GenBank/DDBJ databases">
        <title>Bacillus cereus Group isolate.</title>
        <authorList>
            <person name="Kovac J."/>
        </authorList>
    </citation>
    <scope>NUCLEOTIDE SEQUENCE [LARGE SCALE GENOMIC DNA]</scope>
    <source>
        <strain evidence="1 2">FSL K6-0073</strain>
    </source>
</reference>
<evidence type="ECO:0000313" key="2">
    <source>
        <dbReference type="Proteomes" id="UP000075476"/>
    </source>
</evidence>
<proteinExistence type="predicted"/>